<dbReference type="GO" id="GO:0003700">
    <property type="term" value="F:DNA-binding transcription factor activity"/>
    <property type="evidence" value="ECO:0007669"/>
    <property type="project" value="InterPro"/>
</dbReference>
<proteinExistence type="predicted"/>
<dbReference type="InterPro" id="IPR000835">
    <property type="entry name" value="HTH_MarR-typ"/>
</dbReference>
<dbReference type="EMBL" id="CP020814">
    <property type="protein sequence ID" value="ARK29932.1"/>
    <property type="molecule type" value="Genomic_DNA"/>
</dbReference>
<dbReference type="RefSeq" id="WP_066152188.1">
    <property type="nucleotide sequence ID" value="NZ_CP020814.1"/>
</dbReference>
<evidence type="ECO:0000313" key="6">
    <source>
        <dbReference type="Proteomes" id="UP000193006"/>
    </source>
</evidence>
<dbReference type="Gene3D" id="1.10.10.10">
    <property type="entry name" value="Winged helix-like DNA-binding domain superfamily/Winged helix DNA-binding domain"/>
    <property type="match status" value="1"/>
</dbReference>
<evidence type="ECO:0000313" key="5">
    <source>
        <dbReference type="EMBL" id="ARK29932.1"/>
    </source>
</evidence>
<dbReference type="GO" id="GO:0003677">
    <property type="term" value="F:DNA binding"/>
    <property type="evidence" value="ECO:0007669"/>
    <property type="project" value="UniProtKB-KW"/>
</dbReference>
<dbReference type="PRINTS" id="PR00598">
    <property type="entry name" value="HTHMARR"/>
</dbReference>
<sequence>MFSHEKMWFGTLFRRISLNLTNMIDHQMADRGITSSQYWILKLLWENDGVTQKELVTELSVKPASLTGMIDSMVEKGWVKRSLDPTDARVKRIYLTSSGRDLEADAIKIITACEEILCEGLSEEEKIAFKGMLKIVLDNLIKEQKNN</sequence>
<accession>A0A1X9MHL3</accession>
<keyword evidence="3" id="KW-0804">Transcription</keyword>
<feature type="domain" description="HTH marR-type" evidence="4">
    <location>
        <begin position="6"/>
        <end position="138"/>
    </location>
</feature>
<keyword evidence="2" id="KW-0238">DNA-binding</keyword>
<dbReference type="AlphaFoldDB" id="A0A1X9MHL3"/>
<gene>
    <name evidence="5" type="primary">hosA_1</name>
    <name evidence="5" type="ORF">BkAM31D_08680</name>
</gene>
<reference evidence="5 6" key="1">
    <citation type="submission" date="2017-04" db="EMBL/GenBank/DDBJ databases">
        <title>Bacillus krulwichiae AM31D Genome sequencing and assembly.</title>
        <authorList>
            <person name="Krulwich T.A."/>
            <person name="Anastor L."/>
            <person name="Ehrlich R."/>
            <person name="Ehrlich G.D."/>
            <person name="Janto B."/>
        </authorList>
    </citation>
    <scope>NUCLEOTIDE SEQUENCE [LARGE SCALE GENOMIC DNA]</scope>
    <source>
        <strain evidence="5 6">AM31D</strain>
    </source>
</reference>
<dbReference type="Pfam" id="PF01047">
    <property type="entry name" value="MarR"/>
    <property type="match status" value="1"/>
</dbReference>
<dbReference type="PANTHER" id="PTHR42756:SF1">
    <property type="entry name" value="TRANSCRIPTIONAL REPRESSOR OF EMRAB OPERON"/>
    <property type="match status" value="1"/>
</dbReference>
<dbReference type="SMART" id="SM00347">
    <property type="entry name" value="HTH_MARR"/>
    <property type="match status" value="1"/>
</dbReference>
<evidence type="ECO:0000256" key="3">
    <source>
        <dbReference type="ARBA" id="ARBA00023163"/>
    </source>
</evidence>
<dbReference type="SUPFAM" id="SSF46785">
    <property type="entry name" value="Winged helix' DNA-binding domain"/>
    <property type="match status" value="1"/>
</dbReference>
<dbReference type="PANTHER" id="PTHR42756">
    <property type="entry name" value="TRANSCRIPTIONAL REGULATOR, MARR"/>
    <property type="match status" value="1"/>
</dbReference>
<evidence type="ECO:0000256" key="1">
    <source>
        <dbReference type="ARBA" id="ARBA00023015"/>
    </source>
</evidence>
<keyword evidence="6" id="KW-1185">Reference proteome</keyword>
<organism evidence="5 6">
    <name type="scientific">Halalkalibacter krulwichiae</name>
    <dbReference type="NCBI Taxonomy" id="199441"/>
    <lineage>
        <taxon>Bacteria</taxon>
        <taxon>Bacillati</taxon>
        <taxon>Bacillota</taxon>
        <taxon>Bacilli</taxon>
        <taxon>Bacillales</taxon>
        <taxon>Bacillaceae</taxon>
        <taxon>Halalkalibacter</taxon>
    </lineage>
</organism>
<dbReference type="PROSITE" id="PS50995">
    <property type="entry name" value="HTH_MARR_2"/>
    <property type="match status" value="1"/>
</dbReference>
<dbReference type="KEGG" id="bkw:BkAM31D_08680"/>
<name>A0A1X9MHL3_9BACI</name>
<evidence type="ECO:0000259" key="4">
    <source>
        <dbReference type="PROSITE" id="PS50995"/>
    </source>
</evidence>
<dbReference type="InterPro" id="IPR036388">
    <property type="entry name" value="WH-like_DNA-bd_sf"/>
</dbReference>
<evidence type="ECO:0000256" key="2">
    <source>
        <dbReference type="ARBA" id="ARBA00023125"/>
    </source>
</evidence>
<dbReference type="Proteomes" id="UP000193006">
    <property type="component" value="Chromosome"/>
</dbReference>
<dbReference type="InterPro" id="IPR036390">
    <property type="entry name" value="WH_DNA-bd_sf"/>
</dbReference>
<keyword evidence="1" id="KW-0805">Transcription regulation</keyword>
<dbReference type="STRING" id="199441.BkAM31D_08680"/>
<protein>
    <submittedName>
        <fullName evidence="5">Transcriptional regulator HosA</fullName>
    </submittedName>
</protein>